<dbReference type="Proteomes" id="UP000554965">
    <property type="component" value="Unassembled WGS sequence"/>
</dbReference>
<evidence type="ECO:0008006" key="6">
    <source>
        <dbReference type="Google" id="ProtNLM"/>
    </source>
</evidence>
<organism evidence="4 5">
    <name type="scientific">Mycobacterium simulans</name>
    <dbReference type="NCBI Taxonomy" id="627089"/>
    <lineage>
        <taxon>Bacteria</taxon>
        <taxon>Bacillati</taxon>
        <taxon>Actinomycetota</taxon>
        <taxon>Actinomycetes</taxon>
        <taxon>Mycobacteriales</taxon>
        <taxon>Mycobacteriaceae</taxon>
        <taxon>Mycobacterium</taxon>
    </lineage>
</organism>
<evidence type="ECO:0000256" key="1">
    <source>
        <dbReference type="ARBA" id="ARBA00001946"/>
    </source>
</evidence>
<dbReference type="InterPro" id="IPR015813">
    <property type="entry name" value="Pyrv/PenolPyrv_kinase-like_dom"/>
</dbReference>
<dbReference type="Pfam" id="PF22484">
    <property type="entry name" value="DUF6986"/>
    <property type="match status" value="1"/>
</dbReference>
<dbReference type="InterPro" id="IPR040442">
    <property type="entry name" value="Pyrv_kinase-like_dom_sf"/>
</dbReference>
<dbReference type="GO" id="GO:0006107">
    <property type="term" value="P:oxaloacetate metabolic process"/>
    <property type="evidence" value="ECO:0007669"/>
    <property type="project" value="TreeGrafter"/>
</dbReference>
<dbReference type="AlphaFoldDB" id="A0A7Z7IJI5"/>
<dbReference type="PANTHER" id="PTHR32308:SF10">
    <property type="entry name" value="CITRATE LYASE SUBUNIT BETA"/>
    <property type="match status" value="1"/>
</dbReference>
<dbReference type="RefSeq" id="WP_186241894.1">
    <property type="nucleotide sequence ID" value="NZ_OCTY01000002.1"/>
</dbReference>
<keyword evidence="3" id="KW-0460">Magnesium</keyword>
<evidence type="ECO:0000313" key="4">
    <source>
        <dbReference type="EMBL" id="SOJ53694.1"/>
    </source>
</evidence>
<dbReference type="PANTHER" id="PTHR32308">
    <property type="entry name" value="LYASE BETA SUBUNIT, PUTATIVE (AFU_ORTHOLOGUE AFUA_4G13030)-RELATED"/>
    <property type="match status" value="1"/>
</dbReference>
<comment type="cofactor">
    <cofactor evidence="1">
        <name>Mg(2+)</name>
        <dbReference type="ChEBI" id="CHEBI:18420"/>
    </cofactor>
</comment>
<reference evidence="4 5" key="1">
    <citation type="submission" date="2017-10" db="EMBL/GenBank/DDBJ databases">
        <authorList>
            <consortium name="Urmite Genomes"/>
        </authorList>
    </citation>
    <scope>NUCLEOTIDE SEQUENCE [LARGE SCALE GENOMIC DNA]</scope>
    <source>
        <strain evidence="4 5">FB-527</strain>
    </source>
</reference>
<dbReference type="EMBL" id="OCTY01000002">
    <property type="protein sequence ID" value="SOJ53694.1"/>
    <property type="molecule type" value="Genomic_DNA"/>
</dbReference>
<keyword evidence="2" id="KW-0479">Metal-binding</keyword>
<keyword evidence="5" id="KW-1185">Reference proteome</keyword>
<evidence type="ECO:0000313" key="5">
    <source>
        <dbReference type="Proteomes" id="UP000554965"/>
    </source>
</evidence>
<evidence type="ECO:0000256" key="2">
    <source>
        <dbReference type="ARBA" id="ARBA00022723"/>
    </source>
</evidence>
<name>A0A7Z7IJI5_9MYCO</name>
<gene>
    <name evidence="4" type="ORF">MSIMFB_01193</name>
</gene>
<proteinExistence type="predicted"/>
<dbReference type="Gene3D" id="3.20.20.60">
    <property type="entry name" value="Phosphoenolpyruvate-binding domains"/>
    <property type="match status" value="1"/>
</dbReference>
<sequence>MPAPICDDYRMAIPSGVLADIDAVLDRVEQDLTAAYPGDGAETQPVHTVYISAADATTETPARWSAAAVALLDQHAELLAELGDGDALRLARQRLVTDPIADLRLDFEDGYGQRGDDAEDTDAARAGRTLNALGLGACGVRVKSLTTAQWRRAMRTLELVLDGAGGVPHGFVFTVPKLRAAGQVSAAVRLCEALEAAHGLAAGSLRFELQIESPQAVIGPDGAATLARAIHLSDRRCTGLHYGTYDYSAACGIAPQHQALDHPVADHAKAVMLAAAAQTGVRVVDGSTHVVPEGTESQVAQAIQRHYRLVTRSLQRGYYQGWDMHPGHLVTRWLATFTFFRAALVVAAPRLQAYLARRGGRIVDEPATAEALAVVVLRGLDCGAFTADEVVDAAPDATLSVLRALQRREPS</sequence>
<dbReference type="GO" id="GO:0003824">
    <property type="term" value="F:catalytic activity"/>
    <property type="evidence" value="ECO:0007669"/>
    <property type="project" value="InterPro"/>
</dbReference>
<comment type="caution">
    <text evidence="4">The sequence shown here is derived from an EMBL/GenBank/DDBJ whole genome shotgun (WGS) entry which is preliminary data.</text>
</comment>
<protein>
    <recommendedName>
        <fullName evidence="6">Aldolase</fullName>
    </recommendedName>
</protein>
<dbReference type="InterPro" id="IPR054255">
    <property type="entry name" value="DUF6986"/>
</dbReference>
<evidence type="ECO:0000256" key="3">
    <source>
        <dbReference type="ARBA" id="ARBA00022842"/>
    </source>
</evidence>
<dbReference type="SUPFAM" id="SSF51621">
    <property type="entry name" value="Phosphoenolpyruvate/pyruvate domain"/>
    <property type="match status" value="1"/>
</dbReference>
<dbReference type="GO" id="GO:0000287">
    <property type="term" value="F:magnesium ion binding"/>
    <property type="evidence" value="ECO:0007669"/>
    <property type="project" value="TreeGrafter"/>
</dbReference>
<accession>A0A7Z7IJI5</accession>